<feature type="transmembrane region" description="Helical" evidence="8">
    <location>
        <begin position="463"/>
        <end position="482"/>
    </location>
</feature>
<feature type="transmembrane region" description="Helical" evidence="8">
    <location>
        <begin position="317"/>
        <end position="345"/>
    </location>
</feature>
<evidence type="ECO:0000256" key="7">
    <source>
        <dbReference type="ARBA" id="ARBA00023136"/>
    </source>
</evidence>
<comment type="similarity">
    <text evidence="2">Belongs to the V-ATPase 116 kDa subunit family.</text>
</comment>
<evidence type="ECO:0000256" key="2">
    <source>
        <dbReference type="ARBA" id="ARBA00009904"/>
    </source>
</evidence>
<keyword evidence="6" id="KW-0406">Ion transport</keyword>
<dbReference type="GO" id="GO:0016471">
    <property type="term" value="C:vacuolar proton-transporting V-type ATPase complex"/>
    <property type="evidence" value="ECO:0007669"/>
    <property type="project" value="TreeGrafter"/>
</dbReference>
<accession>S7TH91</accession>
<evidence type="ECO:0000256" key="8">
    <source>
        <dbReference type="SAM" id="Phobius"/>
    </source>
</evidence>
<dbReference type="GO" id="GO:0046961">
    <property type="term" value="F:proton-transporting ATPase activity, rotational mechanism"/>
    <property type="evidence" value="ECO:0007669"/>
    <property type="project" value="InterPro"/>
</dbReference>
<feature type="transmembrane region" description="Helical" evidence="8">
    <location>
        <begin position="405"/>
        <end position="426"/>
    </location>
</feature>
<dbReference type="OrthoDB" id="9803814at2"/>
<dbReference type="GO" id="GO:0033179">
    <property type="term" value="C:proton-transporting V-type ATPase, V0 domain"/>
    <property type="evidence" value="ECO:0007669"/>
    <property type="project" value="InterPro"/>
</dbReference>
<dbReference type="PATRIC" id="fig|1121439.3.peg.93"/>
<dbReference type="PANTHER" id="PTHR11629">
    <property type="entry name" value="VACUOLAR PROTON ATPASES"/>
    <property type="match status" value="1"/>
</dbReference>
<evidence type="ECO:0000256" key="4">
    <source>
        <dbReference type="ARBA" id="ARBA00022692"/>
    </source>
</evidence>
<keyword evidence="3" id="KW-0813">Transport</keyword>
<feature type="transmembrane region" description="Helical" evidence="8">
    <location>
        <begin position="438"/>
        <end position="457"/>
    </location>
</feature>
<dbReference type="eggNOG" id="COG1269">
    <property type="taxonomic scope" value="Bacteria"/>
</dbReference>
<dbReference type="PANTHER" id="PTHR11629:SF63">
    <property type="entry name" value="V-TYPE PROTON ATPASE SUBUNIT A"/>
    <property type="match status" value="1"/>
</dbReference>
<evidence type="ECO:0000256" key="5">
    <source>
        <dbReference type="ARBA" id="ARBA00022989"/>
    </source>
</evidence>
<gene>
    <name evidence="9" type="ORF">dsat_1709</name>
</gene>
<evidence type="ECO:0000313" key="10">
    <source>
        <dbReference type="Proteomes" id="UP000014975"/>
    </source>
</evidence>
<evidence type="ECO:0000256" key="3">
    <source>
        <dbReference type="ARBA" id="ARBA00022448"/>
    </source>
</evidence>
<keyword evidence="7 8" id="KW-0472">Membrane</keyword>
<feature type="transmembrane region" description="Helical" evidence="8">
    <location>
        <begin position="538"/>
        <end position="564"/>
    </location>
</feature>
<dbReference type="RefSeq" id="WP_020885595.1">
    <property type="nucleotide sequence ID" value="NZ_ATHI01000001.1"/>
</dbReference>
<comment type="caution">
    <text evidence="9">The sequence shown here is derived from an EMBL/GenBank/DDBJ whole genome shotgun (WGS) entry which is preliminary data.</text>
</comment>
<feature type="transmembrane region" description="Helical" evidence="8">
    <location>
        <begin position="503"/>
        <end position="526"/>
    </location>
</feature>
<name>S7TH91_9BACT</name>
<keyword evidence="4 8" id="KW-0812">Transmembrane</keyword>
<dbReference type="STRING" id="1121439.dsat_1709"/>
<feature type="transmembrane region" description="Helical" evidence="8">
    <location>
        <begin position="357"/>
        <end position="381"/>
    </location>
</feature>
<protein>
    <submittedName>
        <fullName evidence="9">V-type ATPase subunit-containing protein</fullName>
    </submittedName>
</protein>
<dbReference type="InterPro" id="IPR002490">
    <property type="entry name" value="V-ATPase_116kDa_su"/>
</dbReference>
<dbReference type="AlphaFoldDB" id="S7TH91"/>
<evidence type="ECO:0000313" key="9">
    <source>
        <dbReference type="EMBL" id="EPR36181.1"/>
    </source>
</evidence>
<keyword evidence="10" id="KW-1185">Reference proteome</keyword>
<evidence type="ECO:0000256" key="6">
    <source>
        <dbReference type="ARBA" id="ARBA00023065"/>
    </source>
</evidence>
<comment type="subcellular location">
    <subcellularLocation>
        <location evidence="1">Membrane</location>
        <topology evidence="1">Multi-pass membrane protein</topology>
    </subcellularLocation>
</comment>
<dbReference type="GO" id="GO:0051117">
    <property type="term" value="F:ATPase binding"/>
    <property type="evidence" value="ECO:0007669"/>
    <property type="project" value="TreeGrafter"/>
</dbReference>
<evidence type="ECO:0000256" key="1">
    <source>
        <dbReference type="ARBA" id="ARBA00004141"/>
    </source>
</evidence>
<reference evidence="9 10" key="1">
    <citation type="journal article" date="2013" name="Genome Announc.">
        <title>Draft genome sequences for three mercury-methylating, sulfate-reducing bacteria.</title>
        <authorList>
            <person name="Brown S.D."/>
            <person name="Hurt R.A.Jr."/>
            <person name="Gilmour C.C."/>
            <person name="Elias D.A."/>
        </authorList>
    </citation>
    <scope>NUCLEOTIDE SEQUENCE [LARGE SCALE GENOMIC DNA]</scope>
    <source>
        <strain evidence="9 10">DSM 16529</strain>
    </source>
</reference>
<dbReference type="Proteomes" id="UP000014975">
    <property type="component" value="Unassembled WGS sequence"/>
</dbReference>
<proteinExistence type="inferred from homology"/>
<sequence>MIVGMRKLTLLCRAADRDAVLFGLRGLGLVHVEQLRQPVGDGLDEAKQRLTYLRTALDALPDVLPEGVQARVSEDPIEEVIEHVWRLVHEADDLRDELAGLVQEEKRIAPLGDFDPQVVAELAAKGIHVRCFHTPLRRGLPRIEDFITLELSRDRDRIHFALVGRTEPSEDTLGQATEVRLPKQSLSAVRFRIAWVRDALERNALRLAERSGDKPRLADVVHSAFEKVRYLEIRQGMDLADAGQELAVLTGWFPARNEAQIRAAAEAFSFGLLVSEPGPHDEPPTLIENPRWVRPIHTVMDMIGVLPGYRETDFSPIFLLFLSLFFAMLVGDAGYGLLFTGLLLAARKLPLKVPQGLFPLLWVMSLCTIAWGALTGTWFGIARLPGPLADLRVDWLTSEGAEQNIMLLCFFIGATHLTIAHLWNVIRFFPDPRFLAQIGWICTTWVMFYAARAFVLLHDFPSPLLYVLAVGAALIVLFMTPVKRLKEDWIGHVMFPLNLIGNFVDVVSYVRLFAVGAATLAVASAFNAMAAETAQGLFTGLAAALILFLGHTLNILLAMMGVLVHGVRLNTLEFATHLGLQWKGRKYSPFRRREMDEDEA</sequence>
<dbReference type="EMBL" id="ATHI01000001">
    <property type="protein sequence ID" value="EPR36181.1"/>
    <property type="molecule type" value="Genomic_DNA"/>
</dbReference>
<keyword evidence="5 8" id="KW-1133">Transmembrane helix</keyword>
<organism evidence="9 10">
    <name type="scientific">Alkalidesulfovibrio alkalitolerans DSM 16529</name>
    <dbReference type="NCBI Taxonomy" id="1121439"/>
    <lineage>
        <taxon>Bacteria</taxon>
        <taxon>Pseudomonadati</taxon>
        <taxon>Thermodesulfobacteriota</taxon>
        <taxon>Desulfovibrionia</taxon>
        <taxon>Desulfovibrionales</taxon>
        <taxon>Desulfovibrionaceae</taxon>
        <taxon>Alkalidesulfovibrio</taxon>
    </lineage>
</organism>
<dbReference type="GO" id="GO:0007035">
    <property type="term" value="P:vacuolar acidification"/>
    <property type="evidence" value="ECO:0007669"/>
    <property type="project" value="TreeGrafter"/>
</dbReference>